<evidence type="ECO:0000313" key="7">
    <source>
        <dbReference type="Proteomes" id="UP001596002"/>
    </source>
</evidence>
<reference evidence="7" key="1">
    <citation type="journal article" date="2019" name="Int. J. Syst. Evol. Microbiol.">
        <title>The Global Catalogue of Microorganisms (GCM) 10K type strain sequencing project: providing services to taxonomists for standard genome sequencing and annotation.</title>
        <authorList>
            <consortium name="The Broad Institute Genomics Platform"/>
            <consortium name="The Broad Institute Genome Sequencing Center for Infectious Disease"/>
            <person name="Wu L."/>
            <person name="Ma J."/>
        </authorList>
    </citation>
    <scope>NUCLEOTIDE SEQUENCE [LARGE SCALE GENOMIC DNA]</scope>
    <source>
        <strain evidence="7">WYCCWR 12678</strain>
    </source>
</reference>
<organism evidence="6 7">
    <name type="scientific">Effusibacillus consociatus</name>
    <dbReference type="NCBI Taxonomy" id="1117041"/>
    <lineage>
        <taxon>Bacteria</taxon>
        <taxon>Bacillati</taxon>
        <taxon>Bacillota</taxon>
        <taxon>Bacilli</taxon>
        <taxon>Bacillales</taxon>
        <taxon>Alicyclobacillaceae</taxon>
        <taxon>Effusibacillus</taxon>
    </lineage>
</organism>
<dbReference type="PROSITE" id="PS51077">
    <property type="entry name" value="HTH_ICLR"/>
    <property type="match status" value="1"/>
</dbReference>
<sequence length="254" mass="28241">MSEDQLYSSVKNALRILRSFTLDEPEKKVTDLASELGLGKSSVSRLLATMASEGFVIKDPETQKYRLGLTILGLNTVAISCLEVTRESQPILQRLVYEIGETAHVGTLEGMDVVYLNKVECKHPVQILTHIGRRNPAHSTSSGKVILAYQGEEVIEQLIERGLQKYTVNTITDPDDFRSTLKTIRERGYAISIEEMREGVASIAAPVQDYTGKVVYAISVIGPVHRMNPYDVSIINKVKSAAKEISEKLGYWKN</sequence>
<dbReference type="PANTHER" id="PTHR30136:SF24">
    <property type="entry name" value="HTH-TYPE TRANSCRIPTIONAL REPRESSOR ALLR"/>
    <property type="match status" value="1"/>
</dbReference>
<dbReference type="PANTHER" id="PTHR30136">
    <property type="entry name" value="HELIX-TURN-HELIX TRANSCRIPTIONAL REGULATOR, ICLR FAMILY"/>
    <property type="match status" value="1"/>
</dbReference>
<dbReference type="SMART" id="SM00346">
    <property type="entry name" value="HTH_ICLR"/>
    <property type="match status" value="1"/>
</dbReference>
<dbReference type="InterPro" id="IPR014757">
    <property type="entry name" value="Tscrpt_reg_IclR_C"/>
</dbReference>
<evidence type="ECO:0000256" key="2">
    <source>
        <dbReference type="ARBA" id="ARBA00023125"/>
    </source>
</evidence>
<comment type="caution">
    <text evidence="6">The sequence shown here is derived from an EMBL/GenBank/DDBJ whole genome shotgun (WGS) entry which is preliminary data.</text>
</comment>
<dbReference type="InterPro" id="IPR011991">
    <property type="entry name" value="ArsR-like_HTH"/>
</dbReference>
<dbReference type="Gene3D" id="1.10.10.10">
    <property type="entry name" value="Winged helix-like DNA-binding domain superfamily/Winged helix DNA-binding domain"/>
    <property type="match status" value="1"/>
</dbReference>
<evidence type="ECO:0000259" key="5">
    <source>
        <dbReference type="PROSITE" id="PS51078"/>
    </source>
</evidence>
<dbReference type="SUPFAM" id="SSF46785">
    <property type="entry name" value="Winged helix' DNA-binding domain"/>
    <property type="match status" value="1"/>
</dbReference>
<dbReference type="InterPro" id="IPR005471">
    <property type="entry name" value="Tscrpt_reg_IclR_N"/>
</dbReference>
<gene>
    <name evidence="6" type="ORF">ACFO8Q_03935</name>
</gene>
<evidence type="ECO:0000313" key="6">
    <source>
        <dbReference type="EMBL" id="MFC4766532.1"/>
    </source>
</evidence>
<accession>A0ABV9PZZ2</accession>
<keyword evidence="1" id="KW-0805">Transcription regulation</keyword>
<keyword evidence="2" id="KW-0238">DNA-binding</keyword>
<dbReference type="InterPro" id="IPR036390">
    <property type="entry name" value="WH_DNA-bd_sf"/>
</dbReference>
<dbReference type="InterPro" id="IPR036388">
    <property type="entry name" value="WH-like_DNA-bd_sf"/>
</dbReference>
<dbReference type="Pfam" id="PF09339">
    <property type="entry name" value="HTH_IclR"/>
    <property type="match status" value="1"/>
</dbReference>
<feature type="domain" description="IclR-ED" evidence="5">
    <location>
        <begin position="70"/>
        <end position="251"/>
    </location>
</feature>
<dbReference type="Gene3D" id="3.30.450.40">
    <property type="match status" value="1"/>
</dbReference>
<dbReference type="Pfam" id="PF01614">
    <property type="entry name" value="IclR_C"/>
    <property type="match status" value="1"/>
</dbReference>
<feature type="domain" description="HTH iclR-type" evidence="4">
    <location>
        <begin position="7"/>
        <end position="69"/>
    </location>
</feature>
<dbReference type="EMBL" id="JBHSHC010000023">
    <property type="protein sequence ID" value="MFC4766532.1"/>
    <property type="molecule type" value="Genomic_DNA"/>
</dbReference>
<proteinExistence type="predicted"/>
<protein>
    <submittedName>
        <fullName evidence="6">IclR family transcriptional regulator</fullName>
    </submittedName>
</protein>
<dbReference type="SUPFAM" id="SSF55781">
    <property type="entry name" value="GAF domain-like"/>
    <property type="match status" value="1"/>
</dbReference>
<dbReference type="InterPro" id="IPR050707">
    <property type="entry name" value="HTH_MetabolicPath_Reg"/>
</dbReference>
<evidence type="ECO:0000259" key="4">
    <source>
        <dbReference type="PROSITE" id="PS51077"/>
    </source>
</evidence>
<dbReference type="Proteomes" id="UP001596002">
    <property type="component" value="Unassembled WGS sequence"/>
</dbReference>
<dbReference type="CDD" id="cd00090">
    <property type="entry name" value="HTH_ARSR"/>
    <property type="match status" value="1"/>
</dbReference>
<evidence type="ECO:0000256" key="3">
    <source>
        <dbReference type="ARBA" id="ARBA00023163"/>
    </source>
</evidence>
<keyword evidence="3" id="KW-0804">Transcription</keyword>
<evidence type="ECO:0000256" key="1">
    <source>
        <dbReference type="ARBA" id="ARBA00023015"/>
    </source>
</evidence>
<dbReference type="RefSeq" id="WP_380024430.1">
    <property type="nucleotide sequence ID" value="NZ_JBHSHC010000023.1"/>
</dbReference>
<keyword evidence="7" id="KW-1185">Reference proteome</keyword>
<dbReference type="InterPro" id="IPR029016">
    <property type="entry name" value="GAF-like_dom_sf"/>
</dbReference>
<name>A0ABV9PZZ2_9BACL</name>
<dbReference type="PROSITE" id="PS51078">
    <property type="entry name" value="ICLR_ED"/>
    <property type="match status" value="1"/>
</dbReference>